<dbReference type="EMBL" id="NHRY01000038">
    <property type="protein sequence ID" value="PPQ38637.1"/>
    <property type="molecule type" value="Genomic_DNA"/>
</dbReference>
<name>A0A2S6NNG6_RHOGL</name>
<keyword evidence="3" id="KW-1185">Reference proteome</keyword>
<sequence length="205" mass="22675">MKPTIVLLAVLTLATPAAAQAARRNLDPDWPCQQVKVGALSVALYWNGPAIDPATAGWQQDQDVATLVGAVTQRRLPMDVAVQRINAFARAAGAGKDRRLPLLFAGVFAVLDRERAKVLDGLDRFGRRQKELAAGLRQEVEALRAAQAASPPDDAKIQDLTRRLQWDQEFFDRRRQSLRFACDLPQTIEQRLYGLAQAIQSHLGE</sequence>
<evidence type="ECO:0000313" key="2">
    <source>
        <dbReference type="EMBL" id="PPQ38637.1"/>
    </source>
</evidence>
<dbReference type="Proteomes" id="UP000239724">
    <property type="component" value="Unassembled WGS sequence"/>
</dbReference>
<evidence type="ECO:0000313" key="3">
    <source>
        <dbReference type="Proteomes" id="UP000239724"/>
    </source>
</evidence>
<gene>
    <name evidence="2" type="ORF">CCS01_01965</name>
</gene>
<reference evidence="2 3" key="1">
    <citation type="journal article" date="2018" name="Arch. Microbiol.">
        <title>New insights into the metabolic potential of the phototrophic purple bacterium Rhodopila globiformis DSM 161(T) from its draft genome sequence and evidence for a vanadium-dependent nitrogenase.</title>
        <authorList>
            <person name="Imhoff J.F."/>
            <person name="Rahn T."/>
            <person name="Kunzel S."/>
            <person name="Neulinger S.C."/>
        </authorList>
    </citation>
    <scope>NUCLEOTIDE SEQUENCE [LARGE SCALE GENOMIC DNA]</scope>
    <source>
        <strain evidence="2 3">DSM 161</strain>
    </source>
</reference>
<keyword evidence="1" id="KW-0732">Signal</keyword>
<organism evidence="2 3">
    <name type="scientific">Rhodopila globiformis</name>
    <name type="common">Rhodopseudomonas globiformis</name>
    <dbReference type="NCBI Taxonomy" id="1071"/>
    <lineage>
        <taxon>Bacteria</taxon>
        <taxon>Pseudomonadati</taxon>
        <taxon>Pseudomonadota</taxon>
        <taxon>Alphaproteobacteria</taxon>
        <taxon>Acetobacterales</taxon>
        <taxon>Acetobacteraceae</taxon>
        <taxon>Rhodopila</taxon>
    </lineage>
</organism>
<dbReference type="OrthoDB" id="6159094at2"/>
<accession>A0A2S6NNG6</accession>
<protein>
    <submittedName>
        <fullName evidence="2">Uncharacterized protein</fullName>
    </submittedName>
</protein>
<feature type="signal peptide" evidence="1">
    <location>
        <begin position="1"/>
        <end position="21"/>
    </location>
</feature>
<comment type="caution">
    <text evidence="2">The sequence shown here is derived from an EMBL/GenBank/DDBJ whole genome shotgun (WGS) entry which is preliminary data.</text>
</comment>
<dbReference type="AlphaFoldDB" id="A0A2S6NNG6"/>
<feature type="chain" id="PRO_5015447349" evidence="1">
    <location>
        <begin position="22"/>
        <end position="205"/>
    </location>
</feature>
<dbReference type="RefSeq" id="WP_104517161.1">
    <property type="nucleotide sequence ID" value="NZ_NHRY01000038.1"/>
</dbReference>
<proteinExistence type="predicted"/>
<evidence type="ECO:0000256" key="1">
    <source>
        <dbReference type="SAM" id="SignalP"/>
    </source>
</evidence>